<feature type="transmembrane region" description="Helical" evidence="7">
    <location>
        <begin position="169"/>
        <end position="188"/>
    </location>
</feature>
<feature type="transmembrane region" description="Helical" evidence="7">
    <location>
        <begin position="283"/>
        <end position="301"/>
    </location>
</feature>
<evidence type="ECO:0000256" key="7">
    <source>
        <dbReference type="SAM" id="Phobius"/>
    </source>
</evidence>
<feature type="transmembrane region" description="Helical" evidence="7">
    <location>
        <begin position="74"/>
        <end position="93"/>
    </location>
</feature>
<keyword evidence="2" id="KW-0813">Transport</keyword>
<proteinExistence type="predicted"/>
<reference evidence="9 10" key="1">
    <citation type="submission" date="2015-09" db="EMBL/GenBank/DDBJ databases">
        <title>Draft genome sequence of Alicyclobacillus ferrooxydans DSM 22381.</title>
        <authorList>
            <person name="Hemp J."/>
        </authorList>
    </citation>
    <scope>NUCLEOTIDE SEQUENCE [LARGE SCALE GENOMIC DNA]</scope>
    <source>
        <strain evidence="9 10">TC-34</strain>
    </source>
</reference>
<feature type="transmembrane region" description="Helical" evidence="7">
    <location>
        <begin position="338"/>
        <end position="362"/>
    </location>
</feature>
<evidence type="ECO:0000256" key="5">
    <source>
        <dbReference type="ARBA" id="ARBA00022989"/>
    </source>
</evidence>
<sequence>MLKALRKPQFRLLWGGQAISALGDSSYQLALNWLIATQFGTAQTMAIVQMASALPTAITRPLSGTLIDRWTPKFMLTFSNTAMTILMAIFAVVSLHSQHFLVIITLIALFGVFSSNIEPAFFTSIPETMNNKDLESANSAIVFLYSLTGMIGPVLGAALITLMGNSSSFWFDSGTFLLAALTTIVIKYKHRSQEHPKVEKNLRMKDSWLWILKNPWAVRVHVTEAMANLLLGLFWAGFPIALRTGANAHILSFGGGYTLIYAGATLTSLFSGKYLKRINDKGLIAYLSISGLAIAISLSVAGKTAWMLYPSAFAIGILLPWFNLISHQSLQESAPREMLGRITSVGSLLTTVMRFLGYFLVAVFNQDVLFTFATSGIIVLLMIGFVVFRRRSLMNDVAASL</sequence>
<feature type="domain" description="Major facilitator superfamily (MFS) profile" evidence="8">
    <location>
        <begin position="1"/>
        <end position="191"/>
    </location>
</feature>
<dbReference type="PROSITE" id="PS50850">
    <property type="entry name" value="MFS"/>
    <property type="match status" value="1"/>
</dbReference>
<dbReference type="AlphaFoldDB" id="A0A0P9D8I4"/>
<keyword evidence="5 7" id="KW-1133">Transmembrane helix</keyword>
<evidence type="ECO:0000256" key="3">
    <source>
        <dbReference type="ARBA" id="ARBA00022475"/>
    </source>
</evidence>
<feature type="transmembrane region" description="Helical" evidence="7">
    <location>
        <begin position="368"/>
        <end position="388"/>
    </location>
</feature>
<keyword evidence="4 7" id="KW-0812">Transmembrane</keyword>
<feature type="transmembrane region" description="Helical" evidence="7">
    <location>
        <begin position="99"/>
        <end position="121"/>
    </location>
</feature>
<dbReference type="SUPFAM" id="SSF103473">
    <property type="entry name" value="MFS general substrate transporter"/>
    <property type="match status" value="1"/>
</dbReference>
<keyword evidence="6 7" id="KW-0472">Membrane</keyword>
<feature type="transmembrane region" description="Helical" evidence="7">
    <location>
        <begin position="248"/>
        <end position="271"/>
    </location>
</feature>
<accession>A0A0P9D8I4</accession>
<dbReference type="InterPro" id="IPR011701">
    <property type="entry name" value="MFS"/>
</dbReference>
<dbReference type="GO" id="GO:0022857">
    <property type="term" value="F:transmembrane transporter activity"/>
    <property type="evidence" value="ECO:0007669"/>
    <property type="project" value="InterPro"/>
</dbReference>
<comment type="caution">
    <text evidence="9">The sequence shown here is derived from an EMBL/GenBank/DDBJ whole genome shotgun (WGS) entry which is preliminary data.</text>
</comment>
<gene>
    <name evidence="9" type="ORF">AN477_01590</name>
</gene>
<dbReference type="PANTHER" id="PTHR23513">
    <property type="entry name" value="INTEGRAL MEMBRANE EFFLUX PROTEIN-RELATED"/>
    <property type="match status" value="1"/>
</dbReference>
<dbReference type="InterPro" id="IPR020846">
    <property type="entry name" value="MFS_dom"/>
</dbReference>
<evidence type="ECO:0000256" key="1">
    <source>
        <dbReference type="ARBA" id="ARBA00004651"/>
    </source>
</evidence>
<dbReference type="CDD" id="cd06173">
    <property type="entry name" value="MFS_MefA_like"/>
    <property type="match status" value="1"/>
</dbReference>
<evidence type="ECO:0000313" key="9">
    <source>
        <dbReference type="EMBL" id="KPV45634.1"/>
    </source>
</evidence>
<dbReference type="PANTHER" id="PTHR23513:SF6">
    <property type="entry name" value="MAJOR FACILITATOR SUPERFAMILY ASSOCIATED DOMAIN-CONTAINING PROTEIN"/>
    <property type="match status" value="1"/>
</dbReference>
<evidence type="ECO:0000256" key="6">
    <source>
        <dbReference type="ARBA" id="ARBA00023136"/>
    </source>
</evidence>
<evidence type="ECO:0000256" key="2">
    <source>
        <dbReference type="ARBA" id="ARBA00022448"/>
    </source>
</evidence>
<dbReference type="RefSeq" id="WP_054967419.1">
    <property type="nucleotide sequence ID" value="NZ_LJCO01000008.1"/>
</dbReference>
<keyword evidence="10" id="KW-1185">Reference proteome</keyword>
<evidence type="ECO:0000256" key="4">
    <source>
        <dbReference type="ARBA" id="ARBA00022692"/>
    </source>
</evidence>
<feature type="transmembrane region" description="Helical" evidence="7">
    <location>
        <begin position="225"/>
        <end position="242"/>
    </location>
</feature>
<feature type="transmembrane region" description="Helical" evidence="7">
    <location>
        <begin position="142"/>
        <end position="163"/>
    </location>
</feature>
<dbReference type="PATRIC" id="fig|471514.4.peg.316"/>
<keyword evidence="3" id="KW-1003">Cell membrane</keyword>
<protein>
    <recommendedName>
        <fullName evidence="8">Major facilitator superfamily (MFS) profile domain-containing protein</fullName>
    </recommendedName>
</protein>
<dbReference type="STRING" id="471514.AN477_01590"/>
<dbReference type="Proteomes" id="UP000050482">
    <property type="component" value="Unassembled WGS sequence"/>
</dbReference>
<evidence type="ECO:0000259" key="8">
    <source>
        <dbReference type="PROSITE" id="PS50850"/>
    </source>
</evidence>
<dbReference type="EMBL" id="LJCO01000008">
    <property type="protein sequence ID" value="KPV45634.1"/>
    <property type="molecule type" value="Genomic_DNA"/>
</dbReference>
<dbReference type="Pfam" id="PF07690">
    <property type="entry name" value="MFS_1"/>
    <property type="match status" value="1"/>
</dbReference>
<evidence type="ECO:0000313" key="10">
    <source>
        <dbReference type="Proteomes" id="UP000050482"/>
    </source>
</evidence>
<dbReference type="GO" id="GO:0005886">
    <property type="term" value="C:plasma membrane"/>
    <property type="evidence" value="ECO:0007669"/>
    <property type="project" value="UniProtKB-SubCell"/>
</dbReference>
<dbReference type="Gene3D" id="1.20.1250.20">
    <property type="entry name" value="MFS general substrate transporter like domains"/>
    <property type="match status" value="1"/>
</dbReference>
<organism evidence="9 10">
    <name type="scientific">Alicyclobacillus ferrooxydans</name>
    <dbReference type="NCBI Taxonomy" id="471514"/>
    <lineage>
        <taxon>Bacteria</taxon>
        <taxon>Bacillati</taxon>
        <taxon>Bacillota</taxon>
        <taxon>Bacilli</taxon>
        <taxon>Bacillales</taxon>
        <taxon>Alicyclobacillaceae</taxon>
        <taxon>Alicyclobacillus</taxon>
    </lineage>
</organism>
<comment type="subcellular location">
    <subcellularLocation>
        <location evidence="1">Cell membrane</location>
        <topology evidence="1">Multi-pass membrane protein</topology>
    </subcellularLocation>
</comment>
<feature type="transmembrane region" description="Helical" evidence="7">
    <location>
        <begin position="307"/>
        <end position="326"/>
    </location>
</feature>
<dbReference type="InterPro" id="IPR036259">
    <property type="entry name" value="MFS_trans_sf"/>
</dbReference>
<name>A0A0P9D8I4_9BACL</name>